<dbReference type="GO" id="GO:0004452">
    <property type="term" value="F:isopentenyl-diphosphate delta-isomerase activity"/>
    <property type="evidence" value="ECO:0007669"/>
    <property type="project" value="TreeGrafter"/>
</dbReference>
<dbReference type="SUPFAM" id="SSF55811">
    <property type="entry name" value="Nudix"/>
    <property type="match status" value="1"/>
</dbReference>
<dbReference type="AlphaFoldDB" id="A0A9D1EIV3"/>
<evidence type="ECO:0000259" key="1">
    <source>
        <dbReference type="PROSITE" id="PS51462"/>
    </source>
</evidence>
<dbReference type="EMBL" id="DVHU01000023">
    <property type="protein sequence ID" value="HIR92354.1"/>
    <property type="molecule type" value="Genomic_DNA"/>
</dbReference>
<accession>A0A9D1EIV3</accession>
<dbReference type="Gene3D" id="3.90.79.10">
    <property type="entry name" value="Nucleoside Triphosphate Pyrophosphohydrolase"/>
    <property type="match status" value="1"/>
</dbReference>
<dbReference type="InterPro" id="IPR015797">
    <property type="entry name" value="NUDIX_hydrolase-like_dom_sf"/>
</dbReference>
<proteinExistence type="predicted"/>
<protein>
    <submittedName>
        <fullName evidence="2">NUDIX domain-containing protein</fullName>
    </submittedName>
</protein>
<dbReference type="GO" id="GO:0009240">
    <property type="term" value="P:isopentenyl diphosphate biosynthetic process"/>
    <property type="evidence" value="ECO:0007669"/>
    <property type="project" value="TreeGrafter"/>
</dbReference>
<dbReference type="PROSITE" id="PS51462">
    <property type="entry name" value="NUDIX"/>
    <property type="match status" value="1"/>
</dbReference>
<evidence type="ECO:0000313" key="3">
    <source>
        <dbReference type="Proteomes" id="UP000886841"/>
    </source>
</evidence>
<dbReference type="Pfam" id="PF00293">
    <property type="entry name" value="NUDIX"/>
    <property type="match status" value="1"/>
</dbReference>
<dbReference type="GO" id="GO:0005737">
    <property type="term" value="C:cytoplasm"/>
    <property type="evidence" value="ECO:0007669"/>
    <property type="project" value="TreeGrafter"/>
</dbReference>
<feature type="domain" description="Nudix hydrolase" evidence="1">
    <location>
        <begin position="28"/>
        <end position="172"/>
    </location>
</feature>
<dbReference type="Proteomes" id="UP000886841">
    <property type="component" value="Unassembled WGS sequence"/>
</dbReference>
<dbReference type="CDD" id="cd04692">
    <property type="entry name" value="NUDIX_Hydrolase"/>
    <property type="match status" value="1"/>
</dbReference>
<dbReference type="PANTHER" id="PTHR10885">
    <property type="entry name" value="ISOPENTENYL-DIPHOSPHATE DELTA-ISOMERASE"/>
    <property type="match status" value="1"/>
</dbReference>
<sequence>MEWLDVVDEKGNPTGELVERTRAHREGVRHRTAHVWLLRLRQGKTEVLLQKRSRGKDSHPGCYDISSAGHIPAGVDWLPSARRELLEELGLEAREEEFADRGQRKIYWKDNFYGEPFVDNQVSNVYCLWRDVEPEQLRLQPEEVEEARWMGLEECREAVRRGSIPNCIALEELDMLPRTKEM</sequence>
<gene>
    <name evidence="2" type="ORF">IAB98_02895</name>
</gene>
<organism evidence="2 3">
    <name type="scientific">Candidatus Egerieimonas intestinavium</name>
    <dbReference type="NCBI Taxonomy" id="2840777"/>
    <lineage>
        <taxon>Bacteria</taxon>
        <taxon>Bacillati</taxon>
        <taxon>Bacillota</taxon>
        <taxon>Clostridia</taxon>
        <taxon>Lachnospirales</taxon>
        <taxon>Lachnospiraceae</taxon>
        <taxon>Lachnospiraceae incertae sedis</taxon>
        <taxon>Candidatus Egerieimonas</taxon>
    </lineage>
</organism>
<comment type="caution">
    <text evidence="2">The sequence shown here is derived from an EMBL/GenBank/DDBJ whole genome shotgun (WGS) entry which is preliminary data.</text>
</comment>
<reference evidence="2" key="1">
    <citation type="submission" date="2020-10" db="EMBL/GenBank/DDBJ databases">
        <authorList>
            <person name="Gilroy R."/>
        </authorList>
    </citation>
    <scope>NUCLEOTIDE SEQUENCE</scope>
    <source>
        <strain evidence="2">ChiSxjej1B13-7041</strain>
    </source>
</reference>
<evidence type="ECO:0000313" key="2">
    <source>
        <dbReference type="EMBL" id="HIR92354.1"/>
    </source>
</evidence>
<name>A0A9D1EIV3_9FIRM</name>
<reference evidence="2" key="2">
    <citation type="journal article" date="2021" name="PeerJ">
        <title>Extensive microbial diversity within the chicken gut microbiome revealed by metagenomics and culture.</title>
        <authorList>
            <person name="Gilroy R."/>
            <person name="Ravi A."/>
            <person name="Getino M."/>
            <person name="Pursley I."/>
            <person name="Horton D.L."/>
            <person name="Alikhan N.F."/>
            <person name="Baker D."/>
            <person name="Gharbi K."/>
            <person name="Hall N."/>
            <person name="Watson M."/>
            <person name="Adriaenssens E.M."/>
            <person name="Foster-Nyarko E."/>
            <person name="Jarju S."/>
            <person name="Secka A."/>
            <person name="Antonio M."/>
            <person name="Oren A."/>
            <person name="Chaudhuri R.R."/>
            <person name="La Ragione R."/>
            <person name="Hildebrand F."/>
            <person name="Pallen M.J."/>
        </authorList>
    </citation>
    <scope>NUCLEOTIDE SEQUENCE</scope>
    <source>
        <strain evidence="2">ChiSxjej1B13-7041</strain>
    </source>
</reference>
<dbReference type="PANTHER" id="PTHR10885:SF20">
    <property type="entry name" value="NUDIX HYDROLASE DOMAIN-CONTAINING PROTEIN"/>
    <property type="match status" value="1"/>
</dbReference>
<dbReference type="InterPro" id="IPR000086">
    <property type="entry name" value="NUDIX_hydrolase_dom"/>
</dbReference>